<name>A0A5M8P1W6_9BACT</name>
<dbReference type="AlphaFoldDB" id="A0A5M8P1W6"/>
<dbReference type="InterPro" id="IPR039565">
    <property type="entry name" value="BamD-like"/>
</dbReference>
<dbReference type="PROSITE" id="PS51257">
    <property type="entry name" value="PROKAR_LIPOPROTEIN"/>
    <property type="match status" value="1"/>
</dbReference>
<proteinExistence type="predicted"/>
<keyword evidence="1" id="KW-0732">Signal</keyword>
<sequence>MKLKLIYFSCLLTLLTACGEYNKLLKSTDTMAKYEAAKKYFDTKKYTRAATLLEDVVPMLRASSYGGEAVYLQAQTQYAMKDYVTAAEYFKSYYTLFPKGEFAELARYYSAYGLYLDSPDPRLDQTDTHNAMQQFQDFLEYYPQSEKKEIVQQTLFELQEKLAYKELMAVKLYYNLGDYLLYSFPGGNYLSCVITAQNAMRNYPYSKHREEFIYYTFLSKYEIAVKSVEEKKDFRYRDVADEYFSYANEYPQGKHTKEITKLYNNVAKHIN</sequence>
<comment type="caution">
    <text evidence="5">The sequence shown here is derived from an EMBL/GenBank/DDBJ whole genome shotgun (WGS) entry which is preliminary data.</text>
</comment>
<protein>
    <submittedName>
        <fullName evidence="5">Outer membrane protein assembly factor BamD</fullName>
    </submittedName>
</protein>
<dbReference type="Gene3D" id="1.25.40.10">
    <property type="entry name" value="Tetratricopeptide repeat domain"/>
    <property type="match status" value="1"/>
</dbReference>
<dbReference type="InterPro" id="IPR011990">
    <property type="entry name" value="TPR-like_helical_dom_sf"/>
</dbReference>
<evidence type="ECO:0000256" key="2">
    <source>
        <dbReference type="ARBA" id="ARBA00023136"/>
    </source>
</evidence>
<dbReference type="Proteomes" id="UP000324575">
    <property type="component" value="Unassembled WGS sequence"/>
</dbReference>
<evidence type="ECO:0000259" key="4">
    <source>
        <dbReference type="Pfam" id="PF13525"/>
    </source>
</evidence>
<dbReference type="Pfam" id="PF13525">
    <property type="entry name" value="YfiO"/>
    <property type="match status" value="1"/>
</dbReference>
<dbReference type="SUPFAM" id="SSF48452">
    <property type="entry name" value="TPR-like"/>
    <property type="match status" value="1"/>
</dbReference>
<gene>
    <name evidence="5" type="ORF">EZS26_001423</name>
</gene>
<dbReference type="NCBIfam" id="TIGR03302">
    <property type="entry name" value="OM_YfiO"/>
    <property type="match status" value="1"/>
</dbReference>
<reference evidence="5 6" key="1">
    <citation type="submission" date="2019-03" db="EMBL/GenBank/DDBJ databases">
        <title>Single cell metagenomics reveals metabolic interactions within the superorganism composed of flagellate Streblomastix strix and complex community of Bacteroidetes bacteria on its surface.</title>
        <authorList>
            <person name="Treitli S.C."/>
            <person name="Kolisko M."/>
            <person name="Husnik F."/>
            <person name="Keeling P."/>
            <person name="Hampl V."/>
        </authorList>
    </citation>
    <scope>NUCLEOTIDE SEQUENCE [LARGE SCALE GENOMIC DNA]</scope>
    <source>
        <strain evidence="5">St1</strain>
    </source>
</reference>
<evidence type="ECO:0000313" key="6">
    <source>
        <dbReference type="Proteomes" id="UP000324575"/>
    </source>
</evidence>
<evidence type="ECO:0000256" key="1">
    <source>
        <dbReference type="ARBA" id="ARBA00022729"/>
    </source>
</evidence>
<keyword evidence="3" id="KW-0998">Cell outer membrane</keyword>
<evidence type="ECO:0000256" key="3">
    <source>
        <dbReference type="ARBA" id="ARBA00023237"/>
    </source>
</evidence>
<feature type="domain" description="Outer membrane lipoprotein BamD-like" evidence="4">
    <location>
        <begin position="30"/>
        <end position="179"/>
    </location>
</feature>
<keyword evidence="2" id="KW-0472">Membrane</keyword>
<evidence type="ECO:0000313" key="5">
    <source>
        <dbReference type="EMBL" id="KAA6302310.1"/>
    </source>
</evidence>
<accession>A0A5M8P1W6</accession>
<organism evidence="5 6">
    <name type="scientific">Candidatus Ordinivivax streblomastigis</name>
    <dbReference type="NCBI Taxonomy" id="2540710"/>
    <lineage>
        <taxon>Bacteria</taxon>
        <taxon>Pseudomonadati</taxon>
        <taxon>Bacteroidota</taxon>
        <taxon>Bacteroidia</taxon>
        <taxon>Bacteroidales</taxon>
        <taxon>Candidatus Ordinivivax</taxon>
    </lineage>
</organism>
<dbReference type="InterPro" id="IPR017689">
    <property type="entry name" value="BamD"/>
</dbReference>
<dbReference type="EMBL" id="SNRX01000008">
    <property type="protein sequence ID" value="KAA6302310.1"/>
    <property type="molecule type" value="Genomic_DNA"/>
</dbReference>